<name>A0ABM1EC33_PRICU</name>
<keyword evidence="4" id="KW-1185">Reference proteome</keyword>
<dbReference type="InterPro" id="IPR004038">
    <property type="entry name" value="Ribosomal_eL8/eL30/eS12/Gad45"/>
</dbReference>
<feature type="domain" description="Ribosomal protein eL8/eL30/eS12/Gadd45" evidence="3">
    <location>
        <begin position="3"/>
        <end position="86"/>
    </location>
</feature>
<dbReference type="InterPro" id="IPR018492">
    <property type="entry name" value="Ribosomal_eL8/Nhp2"/>
</dbReference>
<dbReference type="PANTHER" id="PTHR23105">
    <property type="entry name" value="RIBOSOMAL PROTEIN L7AE FAMILY MEMBER"/>
    <property type="match status" value="1"/>
</dbReference>
<evidence type="ECO:0000256" key="2">
    <source>
        <dbReference type="ARBA" id="ARBA00023274"/>
    </source>
</evidence>
<dbReference type="Gene3D" id="3.30.1330.30">
    <property type="match status" value="1"/>
</dbReference>
<evidence type="ECO:0000256" key="1">
    <source>
        <dbReference type="ARBA" id="ARBA00007337"/>
    </source>
</evidence>
<dbReference type="PRINTS" id="PR00881">
    <property type="entry name" value="L7ARS6FAMILY"/>
</dbReference>
<comment type="similarity">
    <text evidence="1">Belongs to the eukaryotic ribosomal protein eL8 family.</text>
</comment>
<gene>
    <name evidence="5" type="primary">LOC106810815</name>
</gene>
<keyword evidence="2" id="KW-0687">Ribonucleoprotein</keyword>
<evidence type="ECO:0000259" key="3">
    <source>
        <dbReference type="Pfam" id="PF01248"/>
    </source>
</evidence>
<evidence type="ECO:0000313" key="5">
    <source>
        <dbReference type="RefSeq" id="XP_014669754.1"/>
    </source>
</evidence>
<organism evidence="4 5">
    <name type="scientific">Priapulus caudatus</name>
    <name type="common">Priapulid worm</name>
    <dbReference type="NCBI Taxonomy" id="37621"/>
    <lineage>
        <taxon>Eukaryota</taxon>
        <taxon>Metazoa</taxon>
        <taxon>Ecdysozoa</taxon>
        <taxon>Scalidophora</taxon>
        <taxon>Priapulida</taxon>
        <taxon>Priapulimorpha</taxon>
        <taxon>Priapulimorphida</taxon>
        <taxon>Priapulidae</taxon>
        <taxon>Priapulus</taxon>
    </lineage>
</organism>
<accession>A0ABM1EC33</accession>
<dbReference type="Proteomes" id="UP000695022">
    <property type="component" value="Unplaced"/>
</dbReference>
<dbReference type="InterPro" id="IPR050257">
    <property type="entry name" value="eL8/uL1-like"/>
</dbReference>
<dbReference type="RefSeq" id="XP_014669754.1">
    <property type="nucleotide sequence ID" value="XM_014814268.1"/>
</dbReference>
<dbReference type="PROSITE" id="PS01082">
    <property type="entry name" value="RIBOSOMAL_L7AE"/>
    <property type="match status" value="1"/>
</dbReference>
<reference evidence="5" key="1">
    <citation type="submission" date="2025-08" db="UniProtKB">
        <authorList>
            <consortium name="RefSeq"/>
        </authorList>
    </citation>
    <scope>IDENTIFICATION</scope>
</reference>
<protein>
    <submittedName>
        <fullName evidence="5">H/ACA ribonucleoprotein complex subunit 2-like protein</fullName>
    </submittedName>
</protein>
<dbReference type="GeneID" id="106810815"/>
<dbReference type="Pfam" id="PF01248">
    <property type="entry name" value="Ribosomal_L7Ae"/>
    <property type="match status" value="1"/>
</dbReference>
<evidence type="ECO:0000313" key="4">
    <source>
        <dbReference type="Proteomes" id="UP000695022"/>
    </source>
</evidence>
<dbReference type="InterPro" id="IPR029064">
    <property type="entry name" value="Ribosomal_eL30-like_sf"/>
</dbReference>
<sequence>MLTQKNKKLRRGVREVQKFVRKGERGLVIFAGDTLPIDVLCHMPLVCEEAGIPYCYVPSKEDLGAAGGSKRPTCMVMVNKHDDYTDAWDECSNELKALPSSIEL</sequence>
<dbReference type="SUPFAM" id="SSF55315">
    <property type="entry name" value="L30e-like"/>
    <property type="match status" value="1"/>
</dbReference>
<dbReference type="InterPro" id="IPR004037">
    <property type="entry name" value="Ribosomal_eL8-like_CS"/>
</dbReference>
<proteinExistence type="inferred from homology"/>